<dbReference type="VEuPathDB" id="FungiDB:RhiirA1_429785"/>
<evidence type="ECO:0000313" key="2">
    <source>
        <dbReference type="EMBL" id="PKY61894.1"/>
    </source>
</evidence>
<reference evidence="1 5" key="1">
    <citation type="submission" date="2015-10" db="EMBL/GenBank/DDBJ databases">
        <title>Genome analyses suggest a sexual origin of heterokaryosis in a supposedly ancient asexual fungus.</title>
        <authorList>
            <person name="Ropars J."/>
            <person name="Sedzielewska K."/>
            <person name="Noel J."/>
            <person name="Charron P."/>
            <person name="Farinelli L."/>
            <person name="Marton T."/>
            <person name="Kruger M."/>
            <person name="Pelin A."/>
            <person name="Brachmann A."/>
            <person name="Corradi N."/>
        </authorList>
    </citation>
    <scope>NUCLEOTIDE SEQUENCE [LARGE SCALE GENOMIC DNA]</scope>
    <source>
        <strain evidence="1 5">A4</strain>
    </source>
</reference>
<dbReference type="EMBL" id="LLXI01009283">
    <property type="protein sequence ID" value="PKY63182.1"/>
    <property type="molecule type" value="Genomic_DNA"/>
</dbReference>
<comment type="caution">
    <text evidence="1">The sequence shown here is derived from an EMBL/GenBank/DDBJ whole genome shotgun (WGS) entry which is preliminary data.</text>
</comment>
<dbReference type="VEuPathDB" id="FungiDB:RhiirFUN_005553"/>
<gene>
    <name evidence="2" type="ORF">RhiirA4_413021</name>
    <name evidence="3" type="ORF">RhiirA4_413023</name>
    <name evidence="1" type="ORF">RhiirA4_550605</name>
    <name evidence="4" type="ORF">RhiirA4_551425</name>
</gene>
<protein>
    <submittedName>
        <fullName evidence="1">Uncharacterized protein</fullName>
    </submittedName>
</protein>
<sequence length="163" mass="18845">MDLGEWEFAVRATADKTITDRCRSGRINQSILNGLMKLDWNDDRIKSIKVPFMQFAGVNGQMLIEDLVDGFYVVFPGQKFQLPTKLTQIEKLKSTVKITKYVMDMYSETSNLVNNLEVGYHTFDDIFKVDEPDTSIPAHCSKSSICDPWWTPKKQRNKDNKRK</sequence>
<accession>A0A2I1HN35</accession>
<dbReference type="AlphaFoldDB" id="A0A2I1HN35"/>
<dbReference type="EMBL" id="LLXI01004123">
    <property type="protein sequence ID" value="PKY60282.1"/>
    <property type="molecule type" value="Genomic_DNA"/>
</dbReference>
<proteinExistence type="predicted"/>
<name>A0A2I1HN35_9GLOM</name>
<dbReference type="EMBL" id="LLXI01006053">
    <property type="protein sequence ID" value="PKY61894.1"/>
    <property type="molecule type" value="Genomic_DNA"/>
</dbReference>
<evidence type="ECO:0000313" key="5">
    <source>
        <dbReference type="Proteomes" id="UP000234323"/>
    </source>
</evidence>
<keyword evidence="5" id="KW-1185">Reference proteome</keyword>
<dbReference type="Proteomes" id="UP000234323">
    <property type="component" value="Unassembled WGS sequence"/>
</dbReference>
<dbReference type="VEuPathDB" id="FungiDB:FUN_012915"/>
<evidence type="ECO:0000313" key="4">
    <source>
        <dbReference type="EMBL" id="PKY63182.1"/>
    </source>
</evidence>
<evidence type="ECO:0000313" key="3">
    <source>
        <dbReference type="EMBL" id="PKY61895.1"/>
    </source>
</evidence>
<dbReference type="EMBL" id="LLXI01006054">
    <property type="protein sequence ID" value="PKY61895.1"/>
    <property type="molecule type" value="Genomic_DNA"/>
</dbReference>
<organism evidence="1 5">
    <name type="scientific">Rhizophagus irregularis</name>
    <dbReference type="NCBI Taxonomy" id="588596"/>
    <lineage>
        <taxon>Eukaryota</taxon>
        <taxon>Fungi</taxon>
        <taxon>Fungi incertae sedis</taxon>
        <taxon>Mucoromycota</taxon>
        <taxon>Glomeromycotina</taxon>
        <taxon>Glomeromycetes</taxon>
        <taxon>Glomerales</taxon>
        <taxon>Glomeraceae</taxon>
        <taxon>Rhizophagus</taxon>
    </lineage>
</organism>
<evidence type="ECO:0000313" key="1">
    <source>
        <dbReference type="EMBL" id="PKY60282.1"/>
    </source>
</evidence>